<comment type="caution">
    <text evidence="1">The sequence shown here is derived from an EMBL/GenBank/DDBJ whole genome shotgun (WGS) entry which is preliminary data.</text>
</comment>
<organism evidence="1 2">
    <name type="scientific">Siccirubricoccus deserti</name>
    <dbReference type="NCBI Taxonomy" id="2013562"/>
    <lineage>
        <taxon>Bacteria</taxon>
        <taxon>Pseudomonadati</taxon>
        <taxon>Pseudomonadota</taxon>
        <taxon>Alphaproteobacteria</taxon>
        <taxon>Acetobacterales</taxon>
        <taxon>Roseomonadaceae</taxon>
        <taxon>Siccirubricoccus</taxon>
    </lineage>
</organism>
<evidence type="ECO:0000313" key="2">
    <source>
        <dbReference type="Proteomes" id="UP000600101"/>
    </source>
</evidence>
<accession>A0A9X0UDG3</accession>
<dbReference type="AlphaFoldDB" id="A0A9X0UDG3"/>
<protein>
    <submittedName>
        <fullName evidence="1">Uncharacterized protein</fullName>
    </submittedName>
</protein>
<reference evidence="1" key="1">
    <citation type="submission" date="2020-08" db="EMBL/GenBank/DDBJ databases">
        <authorList>
            <person name="Hu Y."/>
            <person name="Nguyen S.V."/>
            <person name="Li F."/>
            <person name="Fanning S."/>
        </authorList>
    </citation>
    <scope>NUCLEOTIDE SEQUENCE</scope>
    <source>
        <strain evidence="1">SYSU D8009</strain>
    </source>
</reference>
<dbReference type="EMBL" id="JACOMF010000009">
    <property type="protein sequence ID" value="MBC4015641.1"/>
    <property type="molecule type" value="Genomic_DNA"/>
</dbReference>
<name>A0A9X0UDG3_9PROT</name>
<keyword evidence="2" id="KW-1185">Reference proteome</keyword>
<dbReference type="Proteomes" id="UP000600101">
    <property type="component" value="Unassembled WGS sequence"/>
</dbReference>
<evidence type="ECO:0000313" key="1">
    <source>
        <dbReference type="EMBL" id="MBC4015641.1"/>
    </source>
</evidence>
<sequence length="75" mass="8174">MLRAARFAPGMQVLNIATGTDIAADRALPCMLGAIGQALRDSVVRKRALGNGLRPRFEDAVTFGRTMQADCLIWR</sequence>
<proteinExistence type="predicted"/>
<dbReference type="RefSeq" id="WP_186770419.1">
    <property type="nucleotide sequence ID" value="NZ_JACOMF010000009.1"/>
</dbReference>
<gene>
    <name evidence="1" type="ORF">H7965_09895</name>
</gene>